<feature type="compositionally biased region" description="Basic and acidic residues" evidence="7">
    <location>
        <begin position="61"/>
        <end position="85"/>
    </location>
</feature>
<keyword evidence="11" id="KW-1185">Reference proteome</keyword>
<feature type="region of interest" description="Disordered" evidence="7">
    <location>
        <begin position="61"/>
        <end position="130"/>
    </location>
</feature>
<accession>A0A848M5T0</accession>
<name>A0A848M5T0_PAELE</name>
<keyword evidence="2" id="KW-1003">Cell membrane</keyword>
<organism evidence="10 11">
    <name type="scientific">Paenibacillus lemnae</name>
    <dbReference type="NCBI Taxonomy" id="1330551"/>
    <lineage>
        <taxon>Bacteria</taxon>
        <taxon>Bacillati</taxon>
        <taxon>Bacillota</taxon>
        <taxon>Bacilli</taxon>
        <taxon>Bacillales</taxon>
        <taxon>Paenibacillaceae</taxon>
        <taxon>Paenibacillus</taxon>
    </lineage>
</organism>
<evidence type="ECO:0000256" key="6">
    <source>
        <dbReference type="SAM" id="Coils"/>
    </source>
</evidence>
<dbReference type="Pfam" id="PF04024">
    <property type="entry name" value="PspC"/>
    <property type="match status" value="1"/>
</dbReference>
<evidence type="ECO:0000256" key="4">
    <source>
        <dbReference type="ARBA" id="ARBA00022989"/>
    </source>
</evidence>
<evidence type="ECO:0000256" key="7">
    <source>
        <dbReference type="SAM" id="MobiDB-lite"/>
    </source>
</evidence>
<evidence type="ECO:0000313" key="10">
    <source>
        <dbReference type="EMBL" id="NMO95581.1"/>
    </source>
</evidence>
<feature type="compositionally biased region" description="Basic and acidic residues" evidence="7">
    <location>
        <begin position="92"/>
        <end position="118"/>
    </location>
</feature>
<dbReference type="InterPro" id="IPR007168">
    <property type="entry name" value="Phageshock_PspC_N"/>
</dbReference>
<sequence length="160" mass="18294">MTKLFRSTRDKAFTGLIGGLSDTLGVDSTLIRIIFVVSIFFTGGATLLIYLIAALVVPKEPNYRDPYRRGGRRPEDYRYDYDPRGPHQGYPEGRRDFQGEYDGYDRSYRAPGFDERGPSPRQSAPEADLDAMMKDIEKKALKKEIDELKQKLSKYEKGDL</sequence>
<evidence type="ECO:0000259" key="9">
    <source>
        <dbReference type="Pfam" id="PF04024"/>
    </source>
</evidence>
<reference evidence="10 11" key="1">
    <citation type="submission" date="2020-04" db="EMBL/GenBank/DDBJ databases">
        <title>Paenibacillus algicola sp. nov., a novel marine bacterium producing alginate lyase.</title>
        <authorList>
            <person name="Huang H."/>
        </authorList>
    </citation>
    <scope>NUCLEOTIDE SEQUENCE [LARGE SCALE GENOMIC DNA]</scope>
    <source>
        <strain evidence="10 11">L7-75</strain>
    </source>
</reference>
<comment type="subcellular location">
    <subcellularLocation>
        <location evidence="1">Cell membrane</location>
        <topology evidence="1">Single-pass membrane protein</topology>
    </subcellularLocation>
</comment>
<feature type="domain" description="Phage shock protein PspC N-terminal" evidence="9">
    <location>
        <begin position="3"/>
        <end position="60"/>
    </location>
</feature>
<dbReference type="RefSeq" id="WP_169504372.1">
    <property type="nucleotide sequence ID" value="NZ_JABBPN010000005.1"/>
</dbReference>
<dbReference type="Proteomes" id="UP000565468">
    <property type="component" value="Unassembled WGS sequence"/>
</dbReference>
<evidence type="ECO:0000256" key="3">
    <source>
        <dbReference type="ARBA" id="ARBA00022692"/>
    </source>
</evidence>
<dbReference type="PANTHER" id="PTHR33885:SF3">
    <property type="entry name" value="PHAGE SHOCK PROTEIN C"/>
    <property type="match status" value="1"/>
</dbReference>
<keyword evidence="5 8" id="KW-0472">Membrane</keyword>
<keyword evidence="3 8" id="KW-0812">Transmembrane</keyword>
<dbReference type="EMBL" id="JABBPN010000005">
    <property type="protein sequence ID" value="NMO95581.1"/>
    <property type="molecule type" value="Genomic_DNA"/>
</dbReference>
<evidence type="ECO:0000256" key="5">
    <source>
        <dbReference type="ARBA" id="ARBA00023136"/>
    </source>
</evidence>
<dbReference type="AlphaFoldDB" id="A0A848M5T0"/>
<comment type="caution">
    <text evidence="10">The sequence shown here is derived from an EMBL/GenBank/DDBJ whole genome shotgun (WGS) entry which is preliminary data.</text>
</comment>
<proteinExistence type="predicted"/>
<keyword evidence="6" id="KW-0175">Coiled coil</keyword>
<dbReference type="PANTHER" id="PTHR33885">
    <property type="entry name" value="PHAGE SHOCK PROTEIN C"/>
    <property type="match status" value="1"/>
</dbReference>
<evidence type="ECO:0000256" key="2">
    <source>
        <dbReference type="ARBA" id="ARBA00022475"/>
    </source>
</evidence>
<keyword evidence="4 8" id="KW-1133">Transmembrane helix</keyword>
<protein>
    <submittedName>
        <fullName evidence="10">PspC domain-containing protein</fullName>
    </submittedName>
</protein>
<dbReference type="InterPro" id="IPR052027">
    <property type="entry name" value="PspC"/>
</dbReference>
<evidence type="ECO:0000313" key="11">
    <source>
        <dbReference type="Proteomes" id="UP000565468"/>
    </source>
</evidence>
<evidence type="ECO:0000256" key="1">
    <source>
        <dbReference type="ARBA" id="ARBA00004162"/>
    </source>
</evidence>
<feature type="transmembrane region" description="Helical" evidence="8">
    <location>
        <begin position="30"/>
        <end position="57"/>
    </location>
</feature>
<gene>
    <name evidence="10" type="ORF">HII30_07330</name>
</gene>
<feature type="coiled-coil region" evidence="6">
    <location>
        <begin position="131"/>
        <end position="158"/>
    </location>
</feature>
<evidence type="ECO:0000256" key="8">
    <source>
        <dbReference type="SAM" id="Phobius"/>
    </source>
</evidence>
<dbReference type="GO" id="GO:0005886">
    <property type="term" value="C:plasma membrane"/>
    <property type="evidence" value="ECO:0007669"/>
    <property type="project" value="UniProtKB-SubCell"/>
</dbReference>